<evidence type="ECO:0000256" key="8">
    <source>
        <dbReference type="ARBA" id="ARBA00041958"/>
    </source>
</evidence>
<protein>
    <recommendedName>
        <fullName evidence="7">Regulator of microtubule dynamics protein 1</fullName>
    </recommendedName>
    <alternativeName>
        <fullName evidence="8">Protein FAM82B</fullName>
    </alternativeName>
</protein>
<dbReference type="InterPro" id="IPR011990">
    <property type="entry name" value="TPR-like_helical_dom_sf"/>
</dbReference>
<feature type="compositionally biased region" description="Basic and acidic residues" evidence="10">
    <location>
        <begin position="219"/>
        <end position="233"/>
    </location>
</feature>
<comment type="subunit">
    <text evidence="2">Interacts with microtubules.</text>
</comment>
<dbReference type="InterPro" id="IPR049039">
    <property type="entry name" value="RMD1-3_a_helical_rpt"/>
</dbReference>
<evidence type="ECO:0000256" key="1">
    <source>
        <dbReference type="ARBA" id="ARBA00004245"/>
    </source>
</evidence>
<proteinExistence type="predicted"/>
<dbReference type="GO" id="GO:0097431">
    <property type="term" value="C:mitotic spindle pole"/>
    <property type="evidence" value="ECO:0007669"/>
    <property type="project" value="TreeGrafter"/>
</dbReference>
<evidence type="ECO:0000256" key="4">
    <source>
        <dbReference type="ARBA" id="ARBA00022737"/>
    </source>
</evidence>
<dbReference type="Pfam" id="PF21033">
    <property type="entry name" value="RMD1-3"/>
    <property type="match status" value="1"/>
</dbReference>
<evidence type="ECO:0000256" key="9">
    <source>
        <dbReference type="PROSITE-ProRule" id="PRU00339"/>
    </source>
</evidence>
<dbReference type="PANTHER" id="PTHR16056">
    <property type="entry name" value="REGULATOR OF MICROTUBULE DYNAMICS PROTEIN"/>
    <property type="match status" value="1"/>
</dbReference>
<name>A0A1I7VQZ6_LOALO</name>
<dbReference type="InterPro" id="IPR019734">
    <property type="entry name" value="TPR_rpt"/>
</dbReference>
<evidence type="ECO:0000256" key="6">
    <source>
        <dbReference type="ARBA" id="ARBA00023212"/>
    </source>
</evidence>
<dbReference type="GO" id="GO:0008017">
    <property type="term" value="F:microtubule binding"/>
    <property type="evidence" value="ECO:0007669"/>
    <property type="project" value="TreeGrafter"/>
</dbReference>
<evidence type="ECO:0000313" key="11">
    <source>
        <dbReference type="Proteomes" id="UP000095285"/>
    </source>
</evidence>
<dbReference type="PANTHER" id="PTHR16056:SF16">
    <property type="entry name" value="REGULATOR OF MICROTUBULE DYNAMICS PROTEIN 1"/>
    <property type="match status" value="1"/>
</dbReference>
<feature type="compositionally biased region" description="Low complexity" evidence="10">
    <location>
        <begin position="234"/>
        <end position="249"/>
    </location>
</feature>
<evidence type="ECO:0000256" key="10">
    <source>
        <dbReference type="SAM" id="MobiDB-lite"/>
    </source>
</evidence>
<keyword evidence="4" id="KW-0677">Repeat</keyword>
<keyword evidence="11" id="KW-1185">Reference proteome</keyword>
<organism evidence="11 12">
    <name type="scientific">Loa loa</name>
    <name type="common">Eye worm</name>
    <name type="synonym">Filaria loa</name>
    <dbReference type="NCBI Taxonomy" id="7209"/>
    <lineage>
        <taxon>Eukaryota</taxon>
        <taxon>Metazoa</taxon>
        <taxon>Ecdysozoa</taxon>
        <taxon>Nematoda</taxon>
        <taxon>Chromadorea</taxon>
        <taxon>Rhabditida</taxon>
        <taxon>Spirurina</taxon>
        <taxon>Spiruromorpha</taxon>
        <taxon>Filarioidea</taxon>
        <taxon>Onchocercidae</taxon>
        <taxon>Loa</taxon>
    </lineage>
</organism>
<reference evidence="12" key="2">
    <citation type="submission" date="2016-11" db="UniProtKB">
        <authorList>
            <consortium name="WormBaseParasite"/>
        </authorList>
    </citation>
    <scope>IDENTIFICATION</scope>
</reference>
<dbReference type="Proteomes" id="UP000095285">
    <property type="component" value="Unassembled WGS sequence"/>
</dbReference>
<keyword evidence="5 9" id="KW-0802">TPR repeat</keyword>
<sequence>MTVASSNMYDAVDEYLDEYDGRRAYELIKEMISEDKTPNAKLEYRLAHACYILSNFCLSKEDERYRLLEEAYVSCKTAYKLESKNPEVLKWSAIITGILAEIKNLDDTERVVYVKEFKMTTLSEEEKEHVMAAFGSLPTSTIDEALDNFHKAEELNPGHIDNLIYLGKCYTAKGNYSEAQKYLMLVLEITPIDEMDEAQMAEAQELLVDIKNRKGKSNGKTDEVDTDLEKTENSIESASSYSEKSNVTS</sequence>
<feature type="repeat" description="TPR" evidence="9">
    <location>
        <begin position="160"/>
        <end position="193"/>
    </location>
</feature>
<dbReference type="AlphaFoldDB" id="A0A1I7VQZ6"/>
<comment type="subcellular location">
    <subcellularLocation>
        <location evidence="1">Cytoplasm</location>
        <location evidence="1">Cytoskeleton</location>
    </subcellularLocation>
</comment>
<dbReference type="GO" id="GO:0005876">
    <property type="term" value="C:spindle microtubule"/>
    <property type="evidence" value="ECO:0007669"/>
    <property type="project" value="TreeGrafter"/>
</dbReference>
<evidence type="ECO:0000256" key="3">
    <source>
        <dbReference type="ARBA" id="ARBA00022490"/>
    </source>
</evidence>
<feature type="region of interest" description="Disordered" evidence="10">
    <location>
        <begin position="209"/>
        <end position="249"/>
    </location>
</feature>
<dbReference type="STRING" id="7209.A0A1I7VQZ6"/>
<evidence type="ECO:0000256" key="5">
    <source>
        <dbReference type="ARBA" id="ARBA00022803"/>
    </source>
</evidence>
<evidence type="ECO:0000256" key="7">
    <source>
        <dbReference type="ARBA" id="ARBA00039966"/>
    </source>
</evidence>
<reference evidence="11" key="1">
    <citation type="submission" date="2012-04" db="EMBL/GenBank/DDBJ databases">
        <title>The Genome Sequence of Loa loa.</title>
        <authorList>
            <consortium name="The Broad Institute Genome Sequencing Platform"/>
            <consortium name="Broad Institute Genome Sequencing Center for Infectious Disease"/>
            <person name="Nutman T.B."/>
            <person name="Fink D.L."/>
            <person name="Russ C."/>
            <person name="Young S."/>
            <person name="Zeng Q."/>
            <person name="Gargeya S."/>
            <person name="Alvarado L."/>
            <person name="Berlin A."/>
            <person name="Chapman S.B."/>
            <person name="Chen Z."/>
            <person name="Freedman E."/>
            <person name="Gellesch M."/>
            <person name="Goldberg J."/>
            <person name="Griggs A."/>
            <person name="Gujja S."/>
            <person name="Heilman E.R."/>
            <person name="Heiman D."/>
            <person name="Howarth C."/>
            <person name="Mehta T."/>
            <person name="Neiman D."/>
            <person name="Pearson M."/>
            <person name="Roberts A."/>
            <person name="Saif S."/>
            <person name="Shea T."/>
            <person name="Shenoy N."/>
            <person name="Sisk P."/>
            <person name="Stolte C."/>
            <person name="Sykes S."/>
            <person name="White J."/>
            <person name="Yandava C."/>
            <person name="Haas B."/>
            <person name="Henn M.R."/>
            <person name="Nusbaum C."/>
            <person name="Birren B."/>
        </authorList>
    </citation>
    <scope>NUCLEOTIDE SEQUENCE [LARGE SCALE GENOMIC DNA]</scope>
</reference>
<dbReference type="eggNOG" id="ENOG502T2PB">
    <property type="taxonomic scope" value="Eukaryota"/>
</dbReference>
<dbReference type="SUPFAM" id="SSF48452">
    <property type="entry name" value="TPR-like"/>
    <property type="match status" value="1"/>
</dbReference>
<dbReference type="PROSITE" id="PS50005">
    <property type="entry name" value="TPR"/>
    <property type="match status" value="1"/>
</dbReference>
<dbReference type="GO" id="GO:0005737">
    <property type="term" value="C:cytoplasm"/>
    <property type="evidence" value="ECO:0007669"/>
    <property type="project" value="TreeGrafter"/>
</dbReference>
<evidence type="ECO:0000256" key="2">
    <source>
        <dbReference type="ARBA" id="ARBA00011375"/>
    </source>
</evidence>
<evidence type="ECO:0000313" key="12">
    <source>
        <dbReference type="WBParaSite" id="EN70_5261"/>
    </source>
</evidence>
<keyword evidence="6" id="KW-0206">Cytoskeleton</keyword>
<dbReference type="Gene3D" id="1.25.40.10">
    <property type="entry name" value="Tetratricopeptide repeat domain"/>
    <property type="match status" value="1"/>
</dbReference>
<accession>A0A1I7VQZ6</accession>
<dbReference type="WBParaSite" id="EN70_5261">
    <property type="protein sequence ID" value="EN70_5261"/>
    <property type="gene ID" value="EN70_5261"/>
</dbReference>
<keyword evidence="3" id="KW-0963">Cytoplasm</keyword>